<evidence type="ECO:0000256" key="6">
    <source>
        <dbReference type="ARBA" id="ARBA00025211"/>
    </source>
</evidence>
<evidence type="ECO:0000256" key="7">
    <source>
        <dbReference type="ARBA" id="ARBA00048370"/>
    </source>
</evidence>
<proteinExistence type="inferred from homology"/>
<dbReference type="Pfam" id="PF02817">
    <property type="entry name" value="E3_binding"/>
    <property type="match status" value="1"/>
</dbReference>
<dbReference type="Gene3D" id="3.30.559.10">
    <property type="entry name" value="Chloramphenicol acetyltransferase-like domain"/>
    <property type="match status" value="1"/>
</dbReference>
<dbReference type="InterPro" id="IPR006257">
    <property type="entry name" value="LAT1"/>
</dbReference>
<evidence type="ECO:0000256" key="3">
    <source>
        <dbReference type="ARBA" id="ARBA00022679"/>
    </source>
</evidence>
<dbReference type="PANTHER" id="PTHR23151:SF90">
    <property type="entry name" value="DIHYDROLIPOYLLYSINE-RESIDUE ACETYLTRANSFERASE COMPONENT OF PYRUVATE DEHYDROGENASE COMPLEX, MITOCHONDRIAL-RELATED"/>
    <property type="match status" value="1"/>
</dbReference>
<dbReference type="PANTHER" id="PTHR23151">
    <property type="entry name" value="DIHYDROLIPOAMIDE ACETYL/SUCCINYL-TRANSFERASE-RELATED"/>
    <property type="match status" value="1"/>
</dbReference>
<dbReference type="EC" id="2.3.1.12" evidence="8"/>
<reference evidence="12 13" key="1">
    <citation type="submission" date="2019-06" db="EMBL/GenBank/DDBJ databases">
        <title>Genomic Encyclopedia of Type Strains, Phase IV (KMG-V): Genome sequencing to study the core and pangenomes of soil and plant-associated prokaryotes.</title>
        <authorList>
            <person name="Whitman W."/>
        </authorList>
    </citation>
    <scope>NUCLEOTIDE SEQUENCE [LARGE SCALE GENOMIC DNA]</scope>
    <source>
        <strain evidence="12 13">BR 11865</strain>
    </source>
</reference>
<dbReference type="InterPro" id="IPR003016">
    <property type="entry name" value="2-oxoA_DH_lipoyl-BS"/>
</dbReference>
<dbReference type="GO" id="GO:0006086">
    <property type="term" value="P:pyruvate decarboxylation to acetyl-CoA"/>
    <property type="evidence" value="ECO:0007669"/>
    <property type="project" value="InterPro"/>
</dbReference>
<dbReference type="FunFam" id="3.30.559.10:FF:000003">
    <property type="entry name" value="Acetyltransferase component of pyruvate dehydrogenase complex"/>
    <property type="match status" value="1"/>
</dbReference>
<keyword evidence="12" id="KW-0670">Pyruvate</keyword>
<comment type="subunit">
    <text evidence="2">Forms a 24-polypeptide structural core with octahedral symmetry.</text>
</comment>
<evidence type="ECO:0000256" key="5">
    <source>
        <dbReference type="ARBA" id="ARBA00023315"/>
    </source>
</evidence>
<dbReference type="Pfam" id="PF00198">
    <property type="entry name" value="2-oxoacid_dh"/>
    <property type="match status" value="1"/>
</dbReference>
<dbReference type="AlphaFoldDB" id="A0A560G5E0"/>
<dbReference type="PROSITE" id="PS51826">
    <property type="entry name" value="PSBD"/>
    <property type="match status" value="1"/>
</dbReference>
<dbReference type="SUPFAM" id="SSF51230">
    <property type="entry name" value="Single hybrid motif"/>
    <property type="match status" value="1"/>
</dbReference>
<name>A0A560G5E0_9PROT</name>
<keyword evidence="13" id="KW-1185">Reference proteome</keyword>
<evidence type="ECO:0000259" key="11">
    <source>
        <dbReference type="PROSITE" id="PS51826"/>
    </source>
</evidence>
<comment type="similarity">
    <text evidence="1 8">Belongs to the 2-oxoacid dehydrogenase family.</text>
</comment>
<dbReference type="InterPro" id="IPR023213">
    <property type="entry name" value="CAT-like_dom_sf"/>
</dbReference>
<dbReference type="NCBIfam" id="TIGR01349">
    <property type="entry name" value="PDHac_trf_mito"/>
    <property type="match status" value="1"/>
</dbReference>
<dbReference type="Gene3D" id="2.40.50.100">
    <property type="match status" value="1"/>
</dbReference>
<dbReference type="CDD" id="cd06849">
    <property type="entry name" value="lipoyl_domain"/>
    <property type="match status" value="1"/>
</dbReference>
<comment type="function">
    <text evidence="6">The pyruvate dehydrogenase complex catalyzes the overall conversion of pyruvate to acetyl-CoA and CO(2). It contains multiple copies of three enzymatic components: pyruvate dehydrogenase (E1), dihydrolipoamide acetyltransferase (E2) and lipoamide dehydrogenase (E3).</text>
</comment>
<dbReference type="InterPro" id="IPR004167">
    <property type="entry name" value="PSBD"/>
</dbReference>
<dbReference type="Pfam" id="PF00364">
    <property type="entry name" value="Biotin_lipoyl"/>
    <property type="match status" value="1"/>
</dbReference>
<comment type="caution">
    <text evidence="12">The sequence shown here is derived from an EMBL/GenBank/DDBJ whole genome shotgun (WGS) entry which is preliminary data.</text>
</comment>
<evidence type="ECO:0000259" key="10">
    <source>
        <dbReference type="PROSITE" id="PS50968"/>
    </source>
</evidence>
<keyword evidence="4 8" id="KW-0450">Lipoyl</keyword>
<evidence type="ECO:0000256" key="1">
    <source>
        <dbReference type="ARBA" id="ARBA00007317"/>
    </source>
</evidence>
<dbReference type="PROSITE" id="PS50968">
    <property type="entry name" value="BIOTINYL_LIPOYL"/>
    <property type="match status" value="1"/>
</dbReference>
<evidence type="ECO:0000256" key="2">
    <source>
        <dbReference type="ARBA" id="ARBA00011484"/>
    </source>
</evidence>
<dbReference type="SUPFAM" id="SSF47005">
    <property type="entry name" value="Peripheral subunit-binding domain of 2-oxo acid dehydrogenase complex"/>
    <property type="match status" value="1"/>
</dbReference>
<evidence type="ECO:0000313" key="13">
    <source>
        <dbReference type="Proteomes" id="UP000316545"/>
    </source>
</evidence>
<dbReference type="EMBL" id="VITO01000004">
    <property type="protein sequence ID" value="TWB29107.1"/>
    <property type="molecule type" value="Genomic_DNA"/>
</dbReference>
<comment type="cofactor">
    <cofactor evidence="8">
        <name>(R)-lipoate</name>
        <dbReference type="ChEBI" id="CHEBI:83088"/>
    </cofactor>
    <text evidence="8">Binds 1 lipoyl cofactor covalently.</text>
</comment>
<dbReference type="GO" id="GO:0045254">
    <property type="term" value="C:pyruvate dehydrogenase complex"/>
    <property type="evidence" value="ECO:0007669"/>
    <property type="project" value="UniProtKB-UniRule"/>
</dbReference>
<dbReference type="Gene3D" id="4.10.320.10">
    <property type="entry name" value="E3-binding domain"/>
    <property type="match status" value="1"/>
</dbReference>
<feature type="domain" description="Peripheral subunit-binding (PSBD)" evidence="11">
    <location>
        <begin position="133"/>
        <end position="170"/>
    </location>
</feature>
<keyword evidence="3 8" id="KW-0808">Transferase</keyword>
<feature type="domain" description="Lipoyl-binding" evidence="10">
    <location>
        <begin position="2"/>
        <end position="78"/>
    </location>
</feature>
<evidence type="ECO:0000256" key="8">
    <source>
        <dbReference type="RuleBase" id="RU361137"/>
    </source>
</evidence>
<protein>
    <recommendedName>
        <fullName evidence="8">Acetyltransferase component of pyruvate dehydrogenase complex</fullName>
        <ecNumber evidence="8">2.3.1.12</ecNumber>
    </recommendedName>
</protein>
<dbReference type="RefSeq" id="WP_145616299.1">
    <property type="nucleotide sequence ID" value="NZ_VITO01000004.1"/>
</dbReference>
<dbReference type="FunFam" id="2.40.50.100:FF:000010">
    <property type="entry name" value="Acetyltransferase component of pyruvate dehydrogenase complex"/>
    <property type="match status" value="1"/>
</dbReference>
<keyword evidence="5 8" id="KW-0012">Acyltransferase</keyword>
<dbReference type="InterPro" id="IPR000089">
    <property type="entry name" value="Biotin_lipoyl"/>
</dbReference>
<dbReference type="Proteomes" id="UP000316545">
    <property type="component" value="Unassembled WGS sequence"/>
</dbReference>
<evidence type="ECO:0000256" key="4">
    <source>
        <dbReference type="ARBA" id="ARBA00022823"/>
    </source>
</evidence>
<dbReference type="GO" id="GO:0004742">
    <property type="term" value="F:dihydrolipoyllysine-residue acetyltransferase activity"/>
    <property type="evidence" value="ECO:0007669"/>
    <property type="project" value="UniProtKB-UniRule"/>
</dbReference>
<dbReference type="InterPro" id="IPR036625">
    <property type="entry name" value="E3-bd_dom_sf"/>
</dbReference>
<comment type="catalytic activity">
    <reaction evidence="7 8">
        <text>N(6)-[(R)-dihydrolipoyl]-L-lysyl-[protein] + acetyl-CoA = N(6)-[(R)-S(8)-acetyldihydrolipoyl]-L-lysyl-[protein] + CoA</text>
        <dbReference type="Rhea" id="RHEA:17017"/>
        <dbReference type="Rhea" id="RHEA-COMP:10475"/>
        <dbReference type="Rhea" id="RHEA-COMP:10478"/>
        <dbReference type="ChEBI" id="CHEBI:57287"/>
        <dbReference type="ChEBI" id="CHEBI:57288"/>
        <dbReference type="ChEBI" id="CHEBI:83100"/>
        <dbReference type="ChEBI" id="CHEBI:83111"/>
        <dbReference type="EC" id="2.3.1.12"/>
    </reaction>
</comment>
<gene>
    <name evidence="12" type="ORF">FBZ88_104273</name>
</gene>
<feature type="region of interest" description="Disordered" evidence="9">
    <location>
        <begin position="90"/>
        <end position="126"/>
    </location>
</feature>
<dbReference type="InterPro" id="IPR001078">
    <property type="entry name" value="2-oxoacid_DH_actylTfrase"/>
</dbReference>
<dbReference type="PROSITE" id="PS00189">
    <property type="entry name" value="LIPOYL"/>
    <property type="match status" value="1"/>
</dbReference>
<dbReference type="InterPro" id="IPR011053">
    <property type="entry name" value="Single_hybrid_motif"/>
</dbReference>
<evidence type="ECO:0000313" key="12">
    <source>
        <dbReference type="EMBL" id="TWB29107.1"/>
    </source>
</evidence>
<dbReference type="InterPro" id="IPR045257">
    <property type="entry name" value="E2/Pdx1"/>
</dbReference>
<evidence type="ECO:0000256" key="9">
    <source>
        <dbReference type="SAM" id="MobiDB-lite"/>
    </source>
</evidence>
<organism evidence="12 13">
    <name type="scientific">Nitrospirillum amazonense</name>
    <dbReference type="NCBI Taxonomy" id="28077"/>
    <lineage>
        <taxon>Bacteria</taxon>
        <taxon>Pseudomonadati</taxon>
        <taxon>Pseudomonadota</taxon>
        <taxon>Alphaproteobacteria</taxon>
        <taxon>Rhodospirillales</taxon>
        <taxon>Azospirillaceae</taxon>
        <taxon>Nitrospirillum</taxon>
    </lineage>
</organism>
<sequence>MPIDILMPALSPTMTEGKLAKWVKKEGDTIKAGDVIAEIETDKATMEVEAVDEGTLGKILVPEGTEGVAVNAKIAVLLEEGESADALNAAPKAAATPAPAKTEAAAPAPAKSEAAPAAAAPAAAPAHDGKRVFASPLARRMAAQSGLDLAKVSGTGPSGRIVKADVEAALKGGAAKAAPAAAAAPTAAAPAAAAPAPAAAPKGIDAKALADKLGMKYKVLPNSGMRKTIAKRLTEAWQTIPHFGLQVDCEIDALLALRAQLNEKSGEKVSVNDFVVKAVAVALRKVPEANVSWHEDGILQYEGVDVSVAVATDGGLITPIVKNADQKGLATISAEVKSLAAKAKEGKLKPEEFQGGTFSVSNLGMFGIKSFTSIINPPQSCILSVGAGEKRPVVKGDALAVATVMSLTLTVDHRSVDGAVGAKYLQVLKKLIEDPITLML</sequence>
<accession>A0A560G5E0</accession>
<dbReference type="SUPFAM" id="SSF52777">
    <property type="entry name" value="CoA-dependent acyltransferases"/>
    <property type="match status" value="1"/>
</dbReference>